<gene>
    <name evidence="3" type="ORF">ATO3_00650</name>
</gene>
<feature type="region of interest" description="Disordered" evidence="1">
    <location>
        <begin position="32"/>
        <end position="91"/>
    </location>
</feature>
<protein>
    <submittedName>
        <fullName evidence="3">Uncharacterized protein</fullName>
    </submittedName>
</protein>
<dbReference type="EMBL" id="AQQR01000001">
    <property type="protein sequence ID" value="OWU77282.1"/>
    <property type="molecule type" value="Genomic_DNA"/>
</dbReference>
<reference evidence="3 4" key="1">
    <citation type="submission" date="2013-04" db="EMBL/GenBank/DDBJ databases">
        <title>Oceanicola sp. 22II1-22F33 Genome Sequencing.</title>
        <authorList>
            <person name="Lai Q."/>
            <person name="Li G."/>
            <person name="Shao Z."/>
        </authorList>
    </citation>
    <scope>NUCLEOTIDE SEQUENCE [LARGE SCALE GENOMIC DNA]</scope>
    <source>
        <strain evidence="3 4">22II1-22F33</strain>
    </source>
</reference>
<sequence length="123" mass="12986">MSHIHLSLHSVLTILRSLLVVALILAAMPWKTGSSGPRLGEGAPRLEVAQDGGDSLMPRPVLPQAERSAKKDVTADSDCGTLPSGAHPSPVLRMALAGGTAARLWREMPTSLRPEPRAPPQTT</sequence>
<dbReference type="AlphaFoldDB" id="A0A225NQY6"/>
<keyword evidence="2" id="KW-0812">Transmembrane</keyword>
<keyword evidence="4" id="KW-1185">Reference proteome</keyword>
<keyword evidence="2" id="KW-1133">Transmembrane helix</keyword>
<evidence type="ECO:0000256" key="1">
    <source>
        <dbReference type="SAM" id="MobiDB-lite"/>
    </source>
</evidence>
<evidence type="ECO:0000313" key="3">
    <source>
        <dbReference type="EMBL" id="OWU77282.1"/>
    </source>
</evidence>
<name>A0A225NQY6_9RHOB</name>
<dbReference type="Proteomes" id="UP000215377">
    <property type="component" value="Unassembled WGS sequence"/>
</dbReference>
<proteinExistence type="predicted"/>
<comment type="caution">
    <text evidence="3">The sequence shown here is derived from an EMBL/GenBank/DDBJ whole genome shotgun (WGS) entry which is preliminary data.</text>
</comment>
<evidence type="ECO:0000256" key="2">
    <source>
        <dbReference type="SAM" id="Phobius"/>
    </source>
</evidence>
<organism evidence="3 4">
    <name type="scientific">Marinibacterium profundimaris</name>
    <dbReference type="NCBI Taxonomy" id="1679460"/>
    <lineage>
        <taxon>Bacteria</taxon>
        <taxon>Pseudomonadati</taxon>
        <taxon>Pseudomonadota</taxon>
        <taxon>Alphaproteobacteria</taxon>
        <taxon>Rhodobacterales</taxon>
        <taxon>Paracoccaceae</taxon>
        <taxon>Marinibacterium</taxon>
    </lineage>
</organism>
<feature type="transmembrane region" description="Helical" evidence="2">
    <location>
        <begin position="6"/>
        <end position="28"/>
    </location>
</feature>
<keyword evidence="2" id="KW-0472">Membrane</keyword>
<accession>A0A225NQY6</accession>
<evidence type="ECO:0000313" key="4">
    <source>
        <dbReference type="Proteomes" id="UP000215377"/>
    </source>
</evidence>